<sequence length="53" mass="5398">MLDKDQGVLDATGPSIIVLGAGELGESIGVGTNICPATRIENVHPKAVGLEIK</sequence>
<dbReference type="EMBL" id="JH973244">
    <property type="protein sequence ID" value="EKM73228.1"/>
    <property type="molecule type" value="Genomic_DNA"/>
</dbReference>
<dbReference type="AlphaFoldDB" id="K5WR53"/>
<gene>
    <name evidence="1" type="ORF">AGABI1DRAFT_135290</name>
</gene>
<dbReference type="GeneID" id="18828532"/>
<protein>
    <submittedName>
        <fullName evidence="1">Uncharacterized protein</fullName>
    </submittedName>
</protein>
<dbReference type="InParanoid" id="K5WR53"/>
<evidence type="ECO:0000313" key="1">
    <source>
        <dbReference type="EMBL" id="EKM73228.1"/>
    </source>
</evidence>
<reference evidence="2" key="1">
    <citation type="journal article" date="2012" name="Proc. Natl. Acad. Sci. U.S.A.">
        <title>Genome sequence of the button mushroom Agaricus bisporus reveals mechanisms governing adaptation to a humic-rich ecological niche.</title>
        <authorList>
            <person name="Morin E."/>
            <person name="Kohler A."/>
            <person name="Baker A.R."/>
            <person name="Foulongne-Oriol M."/>
            <person name="Lombard V."/>
            <person name="Nagy L.G."/>
            <person name="Ohm R.A."/>
            <person name="Patyshakuliyeva A."/>
            <person name="Brun A."/>
            <person name="Aerts A.L."/>
            <person name="Bailey A.M."/>
            <person name="Billette C."/>
            <person name="Coutinho P.M."/>
            <person name="Deakin G."/>
            <person name="Doddapaneni H."/>
            <person name="Floudas D."/>
            <person name="Grimwood J."/>
            <person name="Hilden K."/>
            <person name="Kuees U."/>
            <person name="LaButti K.M."/>
            <person name="Lapidus A."/>
            <person name="Lindquist E.A."/>
            <person name="Lucas S.M."/>
            <person name="Murat C."/>
            <person name="Riley R.W."/>
            <person name="Salamov A.A."/>
            <person name="Schmutz J."/>
            <person name="Subramanian V."/>
            <person name="Woesten H.A.B."/>
            <person name="Xu J."/>
            <person name="Eastwood D.C."/>
            <person name="Foster G.D."/>
            <person name="Sonnenberg A.S."/>
            <person name="Cullen D."/>
            <person name="de Vries R.P."/>
            <person name="Lundell T."/>
            <person name="Hibbett D.S."/>
            <person name="Henrissat B."/>
            <person name="Burton K.S."/>
            <person name="Kerrigan R.W."/>
            <person name="Challen M.P."/>
            <person name="Grigoriev I.V."/>
            <person name="Martin F."/>
        </authorList>
    </citation>
    <scope>NUCLEOTIDE SEQUENCE [LARGE SCALE GENOMIC DNA]</scope>
    <source>
        <strain evidence="2">JB137-S8 / ATCC MYA-4627 / FGSC 10392</strain>
    </source>
</reference>
<accession>K5WR53</accession>
<dbReference type="Proteomes" id="UP000008493">
    <property type="component" value="Unassembled WGS sequence"/>
</dbReference>
<keyword evidence="2" id="KW-1185">Reference proteome</keyword>
<dbReference type="KEGG" id="abp:AGABI1DRAFT135290"/>
<dbReference type="RefSeq" id="XP_007336133.1">
    <property type="nucleotide sequence ID" value="XM_007336071.1"/>
</dbReference>
<evidence type="ECO:0000313" key="2">
    <source>
        <dbReference type="Proteomes" id="UP000008493"/>
    </source>
</evidence>
<organism evidence="1 2">
    <name type="scientific">Agaricus bisporus var. burnettii (strain JB137-S8 / ATCC MYA-4627 / FGSC 10392)</name>
    <name type="common">White button mushroom</name>
    <dbReference type="NCBI Taxonomy" id="597362"/>
    <lineage>
        <taxon>Eukaryota</taxon>
        <taxon>Fungi</taxon>
        <taxon>Dikarya</taxon>
        <taxon>Basidiomycota</taxon>
        <taxon>Agaricomycotina</taxon>
        <taxon>Agaricomycetes</taxon>
        <taxon>Agaricomycetidae</taxon>
        <taxon>Agaricales</taxon>
        <taxon>Agaricineae</taxon>
        <taxon>Agaricaceae</taxon>
        <taxon>Agaricus</taxon>
    </lineage>
</organism>
<name>K5WR53_AGABU</name>
<proteinExistence type="predicted"/>
<dbReference type="HOGENOM" id="CLU_3068073_0_0_1"/>